<name>A0AAP4C697_9MICC</name>
<proteinExistence type="predicted"/>
<keyword evidence="1" id="KW-1133">Transmembrane helix</keyword>
<gene>
    <name evidence="2" type="ORF">QP116_00850</name>
</gene>
<evidence type="ECO:0000313" key="3">
    <source>
        <dbReference type="Proteomes" id="UP001240483"/>
    </source>
</evidence>
<dbReference type="GO" id="GO:0016787">
    <property type="term" value="F:hydrolase activity"/>
    <property type="evidence" value="ECO:0007669"/>
    <property type="project" value="UniProtKB-KW"/>
</dbReference>
<keyword evidence="1" id="KW-0812">Transmembrane</keyword>
<keyword evidence="2" id="KW-0378">Hydrolase</keyword>
<organism evidence="2 3">
    <name type="scientific">Pseudoglutamicibacter cumminsii</name>
    <dbReference type="NCBI Taxonomy" id="156979"/>
    <lineage>
        <taxon>Bacteria</taxon>
        <taxon>Bacillati</taxon>
        <taxon>Actinomycetota</taxon>
        <taxon>Actinomycetes</taxon>
        <taxon>Micrococcales</taxon>
        <taxon>Micrococcaceae</taxon>
        <taxon>Pseudoglutamicibacter</taxon>
    </lineage>
</organism>
<keyword evidence="1" id="KW-0472">Membrane</keyword>
<feature type="transmembrane region" description="Helical" evidence="1">
    <location>
        <begin position="32"/>
        <end position="51"/>
    </location>
</feature>
<dbReference type="SUPFAM" id="SSF54001">
    <property type="entry name" value="Cysteine proteinases"/>
    <property type="match status" value="1"/>
</dbReference>
<reference evidence="2" key="1">
    <citation type="submission" date="2023-05" db="EMBL/GenBank/DDBJ databases">
        <title>Cataloging the Phylogenetic Diversity of Human Bladder Bacteria.</title>
        <authorList>
            <person name="Du J."/>
        </authorList>
    </citation>
    <scope>NUCLEOTIDE SEQUENCE</scope>
    <source>
        <strain evidence="2">UMB9978</strain>
    </source>
</reference>
<dbReference type="InterPro" id="IPR024453">
    <property type="entry name" value="Peptidase_C92"/>
</dbReference>
<dbReference type="Pfam" id="PF05708">
    <property type="entry name" value="Peptidase_C92"/>
    <property type="match status" value="1"/>
</dbReference>
<comment type="caution">
    <text evidence="2">The sequence shown here is derived from an EMBL/GenBank/DDBJ whole genome shotgun (WGS) entry which is preliminary data.</text>
</comment>
<evidence type="ECO:0000313" key="2">
    <source>
        <dbReference type="EMBL" id="MDK6274312.1"/>
    </source>
</evidence>
<dbReference type="AlphaFoldDB" id="A0AAP4C697"/>
<dbReference type="Gene3D" id="3.90.1720.10">
    <property type="entry name" value="endopeptidase domain like (from Nostoc punctiforme)"/>
    <property type="match status" value="1"/>
</dbReference>
<dbReference type="InterPro" id="IPR038765">
    <property type="entry name" value="Papain-like_cys_pep_sf"/>
</dbReference>
<dbReference type="RefSeq" id="WP_285332322.1">
    <property type="nucleotide sequence ID" value="NZ_JASODW010000001.1"/>
</dbReference>
<sequence length="307" mass="32671">MLNARIILSTDLKYYFSSDQGSFSLNVRRMRYAFLCFFMFMFDGLLGSLLLRARGCVLKKRHMFAGIAASSMLVIGSAMPALADTGNGSLNELASLNPGTSVTELRDSLGKFAQDEGISLDEAVNRALSESKASVREAKSVASLANRSVASARSSSGGSGTVTLGPAKRKGDIFVSPASTFFVRHGHTGIYYSTATIVEAPGAGKKSRSIAAKEVKVGKGAVKQYVRTTSTNRGKAANYAFNKLRGKGYNFNFAVNKSTTGSTMNCSQLVWAAYKAATGIDLDGNGGPGVYPYNIKDSSKTVTYKTL</sequence>
<evidence type="ECO:0000256" key="1">
    <source>
        <dbReference type="SAM" id="Phobius"/>
    </source>
</evidence>
<feature type="transmembrane region" description="Helical" evidence="1">
    <location>
        <begin position="63"/>
        <end position="83"/>
    </location>
</feature>
<accession>A0AAP4C697</accession>
<dbReference type="Proteomes" id="UP001240483">
    <property type="component" value="Unassembled WGS sequence"/>
</dbReference>
<dbReference type="EMBL" id="JASODW010000001">
    <property type="protein sequence ID" value="MDK6274312.1"/>
    <property type="molecule type" value="Genomic_DNA"/>
</dbReference>
<protein>
    <submittedName>
        <fullName evidence="2">YiiX/YebB-like N1pC/P60 family cysteine hydrolase</fullName>
    </submittedName>
</protein>